<dbReference type="OrthoDB" id="3029470at2759"/>
<accession>W6R4P2</accession>
<evidence type="ECO:0000313" key="2">
    <source>
        <dbReference type="Proteomes" id="UP000030686"/>
    </source>
</evidence>
<keyword evidence="2" id="KW-1185">Reference proteome</keyword>
<name>W6R4P2_PENRF</name>
<gene>
    <name evidence="1" type="ORF">PROQFM164_S05g000605</name>
</gene>
<sequence length="473" mass="53669">MNTTPQQILNIEDALVSEANPARLNGPLDYERCARLHNYLVAYGWMARHGQETPNLDVLASQPFIFADEDTQAVRERLHPSVNSFLDSIFSPEPGFFYWINDISMQLVDNIFLGEDNDLDDLERFVIIYGTVLELGSHCVGVVYDQQLHRAAFPMTLENLDSVEPIGEHEDMWFPLETILTHWIYMLRIGKITTDSPEGEAPKELANSRSQIGLWSWLPYCPSQVDSTVAAIDRYSAAIEARMPSGSLLPVSRDAPLFTDVELDAASIPEECFIRSVLTRMRTPRFRAIAPGLEVPHDTMAFTARQRFTGVPREQEEWGNNIPPVLIFAAADSSHTVGFGEEIRWLFFAPGDEIPFDENDLIPTGLYSESVRRCQYDCEEAGFRLLLPFWDHDGARMSDGTSISPGSVTQLFQHGIFHPFGGERRAQRLERLIDRWRELVESGVWTVGRDGVEGTIDQFHIDSAKNYWIAPDW</sequence>
<dbReference type="Proteomes" id="UP000030686">
    <property type="component" value="Unassembled WGS sequence"/>
</dbReference>
<dbReference type="STRING" id="1365484.W6R4P2"/>
<evidence type="ECO:0000313" key="1">
    <source>
        <dbReference type="EMBL" id="CDM36772.1"/>
    </source>
</evidence>
<organism evidence="1 2">
    <name type="scientific">Penicillium roqueforti (strain FM164)</name>
    <dbReference type="NCBI Taxonomy" id="1365484"/>
    <lineage>
        <taxon>Eukaryota</taxon>
        <taxon>Fungi</taxon>
        <taxon>Dikarya</taxon>
        <taxon>Ascomycota</taxon>
        <taxon>Pezizomycotina</taxon>
        <taxon>Eurotiomycetes</taxon>
        <taxon>Eurotiomycetidae</taxon>
        <taxon>Eurotiales</taxon>
        <taxon>Aspergillaceae</taxon>
        <taxon>Penicillium</taxon>
    </lineage>
</organism>
<reference evidence="1" key="1">
    <citation type="journal article" date="2014" name="Nat. Commun.">
        <title>Multiple recent horizontal transfers of a large genomic region in cheese making fungi.</title>
        <authorList>
            <person name="Cheeseman K."/>
            <person name="Ropars J."/>
            <person name="Renault P."/>
            <person name="Dupont J."/>
            <person name="Gouzy J."/>
            <person name="Branca A."/>
            <person name="Abraham A.L."/>
            <person name="Ceppi M."/>
            <person name="Conseiller E."/>
            <person name="Debuchy R."/>
            <person name="Malagnac F."/>
            <person name="Goarin A."/>
            <person name="Silar P."/>
            <person name="Lacoste S."/>
            <person name="Sallet E."/>
            <person name="Bensimon A."/>
            <person name="Giraud T."/>
            <person name="Brygoo Y."/>
        </authorList>
    </citation>
    <scope>NUCLEOTIDE SEQUENCE [LARGE SCALE GENOMIC DNA]</scope>
    <source>
        <strain evidence="1">FM164</strain>
    </source>
</reference>
<dbReference type="AlphaFoldDB" id="W6R4P2"/>
<dbReference type="EMBL" id="HG792019">
    <property type="protein sequence ID" value="CDM36772.1"/>
    <property type="molecule type" value="Genomic_DNA"/>
</dbReference>
<dbReference type="OMA" id="EHEDMWF"/>
<proteinExistence type="predicted"/>
<protein>
    <submittedName>
        <fullName evidence="1">Uncharacterized protein</fullName>
    </submittedName>
</protein>